<reference evidence="3" key="1">
    <citation type="journal article" date="2014" name="Int. J. Syst. Evol. Microbiol.">
        <title>Complete genome sequence of Corynebacterium casei LMG S-19264T (=DSM 44701T), isolated from a smear-ripened cheese.</title>
        <authorList>
            <consortium name="US DOE Joint Genome Institute (JGI-PGF)"/>
            <person name="Walter F."/>
            <person name="Albersmeier A."/>
            <person name="Kalinowski J."/>
            <person name="Ruckert C."/>
        </authorList>
    </citation>
    <scope>NUCLEOTIDE SEQUENCE</scope>
    <source>
        <strain evidence="3">CGMCC 1.6333</strain>
    </source>
</reference>
<dbReference type="InterPro" id="IPR047793">
    <property type="entry name" value="LiaF_C"/>
</dbReference>
<sequence length="235" mass="27625">MSKMKSIHYLLLGTIIFFIFEVIFIHTQSFIWMVVWLAVIYLARQYYYRPAGKTFFWIGLIGFIITVINTTTFQFILFIALVFLLLNWYQSKQTPTYHQPQFPLEKETTNRKVLFTNRWFGRQQTEANAYQWEDINIQSPFGETVIDLNYTVLPKGEPLIIVRQLIGNIQIIIPFDVEVDIHHSVLMGSVDILDHRDENMTNRVVHIQTADYQMASQKVKIVTSMIAGKIEVVRR</sequence>
<comment type="caution">
    <text evidence="3">The sequence shown here is derived from an EMBL/GenBank/DDBJ whole genome shotgun (WGS) entry which is preliminary data.</text>
</comment>
<dbReference type="PIRSF" id="PIRSF031509">
    <property type="entry name" value="Cell_wall_LiaF/YvqF"/>
    <property type="match status" value="1"/>
</dbReference>
<keyword evidence="1" id="KW-1133">Transmembrane helix</keyword>
<dbReference type="InterPro" id="IPR024425">
    <property type="entry name" value="LiaF-like_C"/>
</dbReference>
<feature type="domain" description="Cell wall-active antibiotics response LiaF-like C-terminal" evidence="2">
    <location>
        <begin position="119"/>
        <end position="232"/>
    </location>
</feature>
<feature type="transmembrane region" description="Helical" evidence="1">
    <location>
        <begin position="30"/>
        <end position="48"/>
    </location>
</feature>
<dbReference type="RefSeq" id="WP_117155191.1">
    <property type="nucleotide sequence ID" value="NZ_BMLG01000009.1"/>
</dbReference>
<gene>
    <name evidence="3" type="ORF">GCM10011351_19080</name>
</gene>
<dbReference type="InterPro" id="IPR016975">
    <property type="entry name" value="Cell_wall_LiaF"/>
</dbReference>
<evidence type="ECO:0000259" key="2">
    <source>
        <dbReference type="Pfam" id="PF09922"/>
    </source>
</evidence>
<dbReference type="GO" id="GO:0016020">
    <property type="term" value="C:membrane"/>
    <property type="evidence" value="ECO:0007669"/>
    <property type="project" value="InterPro"/>
</dbReference>
<dbReference type="AlphaFoldDB" id="A0A917TQF1"/>
<dbReference type="EMBL" id="BMLG01000009">
    <property type="protein sequence ID" value="GGM33208.1"/>
    <property type="molecule type" value="Genomic_DNA"/>
</dbReference>
<organism evidence="3 4">
    <name type="scientific">Paraliobacillus quinghaiensis</name>
    <dbReference type="NCBI Taxonomy" id="470815"/>
    <lineage>
        <taxon>Bacteria</taxon>
        <taxon>Bacillati</taxon>
        <taxon>Bacillota</taxon>
        <taxon>Bacilli</taxon>
        <taxon>Bacillales</taxon>
        <taxon>Bacillaceae</taxon>
        <taxon>Paraliobacillus</taxon>
    </lineage>
</organism>
<reference evidence="3" key="2">
    <citation type="submission" date="2020-09" db="EMBL/GenBank/DDBJ databases">
        <authorList>
            <person name="Sun Q."/>
            <person name="Zhou Y."/>
        </authorList>
    </citation>
    <scope>NUCLEOTIDE SEQUENCE</scope>
    <source>
        <strain evidence="3">CGMCC 1.6333</strain>
    </source>
</reference>
<keyword evidence="1" id="KW-0472">Membrane</keyword>
<evidence type="ECO:0000313" key="3">
    <source>
        <dbReference type="EMBL" id="GGM33208.1"/>
    </source>
</evidence>
<name>A0A917TQF1_9BACI</name>
<protein>
    <recommendedName>
        <fullName evidence="2">Cell wall-active antibiotics response LiaF-like C-terminal domain-containing protein</fullName>
    </recommendedName>
</protein>
<dbReference type="OrthoDB" id="2351415at2"/>
<dbReference type="Pfam" id="PF09922">
    <property type="entry name" value="LiaF-like_C"/>
    <property type="match status" value="1"/>
</dbReference>
<evidence type="ECO:0000256" key="1">
    <source>
        <dbReference type="SAM" id="Phobius"/>
    </source>
</evidence>
<keyword evidence="4" id="KW-1185">Reference proteome</keyword>
<dbReference type="Proteomes" id="UP000618460">
    <property type="component" value="Unassembled WGS sequence"/>
</dbReference>
<proteinExistence type="predicted"/>
<feature type="transmembrane region" description="Helical" evidence="1">
    <location>
        <begin position="7"/>
        <end position="24"/>
    </location>
</feature>
<dbReference type="NCBIfam" id="NF040535">
    <property type="entry name" value="LiaF_C_term"/>
    <property type="match status" value="1"/>
</dbReference>
<accession>A0A917TQF1</accession>
<evidence type="ECO:0000313" key="4">
    <source>
        <dbReference type="Proteomes" id="UP000618460"/>
    </source>
</evidence>
<keyword evidence="1" id="KW-0812">Transmembrane</keyword>
<feature type="transmembrane region" description="Helical" evidence="1">
    <location>
        <begin position="55"/>
        <end position="88"/>
    </location>
</feature>